<feature type="compositionally biased region" description="Polar residues" evidence="2">
    <location>
        <begin position="302"/>
        <end position="323"/>
    </location>
</feature>
<keyword evidence="5" id="KW-1185">Reference proteome</keyword>
<comment type="caution">
    <text evidence="4">The sequence shown here is derived from an EMBL/GenBank/DDBJ whole genome shotgun (WGS) entry which is preliminary data.</text>
</comment>
<sequence length="338" mass="37113">MKIYLYTLFFLFRLYIKCTSVQGSHLLHDTDGTFSSGQGGHAVGHSLGDTGIKAMVITEDVLHKGDGKAYTSIPALSNALQTGTAKSVDQQIVEMQVGALESEKESLSAKHEASVLKEKLKRLEAKEKRAKADLLAKQKAEIDVILHSPKEELVKDIMPIIAVTPHSLGFVEHDKLELQRLNDLRLAALNEGEMQKRNALLHERPDSESPIDNLASDPSLIQKFYENAPVNKKSAVVDPTKGKFSIINDSSRYTEGWDGHNRTGPSELNDHNALHSNYNTSTDSGKENGASLDHPDGGHAYSNKSDTQPEIPPSTSETSGLSRLRQLLNSGSRYGSWF</sequence>
<dbReference type="OrthoDB" id="2195548at2759"/>
<evidence type="ECO:0000256" key="2">
    <source>
        <dbReference type="SAM" id="MobiDB-lite"/>
    </source>
</evidence>
<feature type="signal peptide" evidence="3">
    <location>
        <begin position="1"/>
        <end position="23"/>
    </location>
</feature>
<feature type="coiled-coil region" evidence="1">
    <location>
        <begin position="106"/>
        <end position="140"/>
    </location>
</feature>
<accession>A0A0F9YRC1</accession>
<feature type="region of interest" description="Disordered" evidence="2">
    <location>
        <begin position="254"/>
        <end position="323"/>
    </location>
</feature>
<protein>
    <submittedName>
        <fullName evidence="4">Uncharacterized protein</fullName>
    </submittedName>
</protein>
<name>A0A0F9YRC1_9MICR</name>
<dbReference type="Proteomes" id="UP000034350">
    <property type="component" value="Unassembled WGS sequence"/>
</dbReference>
<gene>
    <name evidence="4" type="ORF">AAJ76_3100015858</name>
</gene>
<evidence type="ECO:0000313" key="4">
    <source>
        <dbReference type="EMBL" id="KKO75127.1"/>
    </source>
</evidence>
<dbReference type="RefSeq" id="XP_024330869.1">
    <property type="nucleotide sequence ID" value="XM_024475141.1"/>
</dbReference>
<feature type="compositionally biased region" description="Polar residues" evidence="2">
    <location>
        <begin position="274"/>
        <end position="283"/>
    </location>
</feature>
<dbReference type="VEuPathDB" id="MicrosporidiaDB:NCER_100626"/>
<dbReference type="AlphaFoldDB" id="A0A0F9YRC1"/>
<evidence type="ECO:0000256" key="1">
    <source>
        <dbReference type="SAM" id="Coils"/>
    </source>
</evidence>
<dbReference type="GeneID" id="36320074"/>
<dbReference type="EMBL" id="JPQZ01000031">
    <property type="protein sequence ID" value="KKO75127.1"/>
    <property type="molecule type" value="Genomic_DNA"/>
</dbReference>
<dbReference type="VEuPathDB" id="MicrosporidiaDB:AAJ76_3100015858"/>
<evidence type="ECO:0000313" key="5">
    <source>
        <dbReference type="Proteomes" id="UP000034350"/>
    </source>
</evidence>
<keyword evidence="1" id="KW-0175">Coiled coil</keyword>
<proteinExistence type="predicted"/>
<evidence type="ECO:0000256" key="3">
    <source>
        <dbReference type="SAM" id="SignalP"/>
    </source>
</evidence>
<feature type="chain" id="PRO_5002530537" evidence="3">
    <location>
        <begin position="24"/>
        <end position="338"/>
    </location>
</feature>
<organism evidence="4 5">
    <name type="scientific">Vairimorpha ceranae</name>
    <dbReference type="NCBI Taxonomy" id="40302"/>
    <lineage>
        <taxon>Eukaryota</taxon>
        <taxon>Fungi</taxon>
        <taxon>Fungi incertae sedis</taxon>
        <taxon>Microsporidia</taxon>
        <taxon>Nosematidae</taxon>
        <taxon>Vairimorpha</taxon>
    </lineage>
</organism>
<keyword evidence="3" id="KW-0732">Signal</keyword>
<dbReference type="VEuPathDB" id="MicrosporidiaDB:G9O61_00g020570"/>
<reference evidence="4 5" key="1">
    <citation type="journal article" date="2015" name="Environ. Microbiol.">
        <title>Genome analyses suggest the presence of polyploidy and recent human-driven expansions in eight global populations of the honeybee pathogen Nosema ceranae.</title>
        <authorList>
            <person name="Pelin A."/>
            <person name="Selman M."/>
            <person name="Aris-Brosou S."/>
            <person name="Farinelli L."/>
            <person name="Corradi N."/>
        </authorList>
    </citation>
    <scope>NUCLEOTIDE SEQUENCE [LARGE SCALE GENOMIC DNA]</scope>
    <source>
        <strain evidence="4 5">PA08 1199</strain>
    </source>
</reference>